<protein>
    <recommendedName>
        <fullName evidence="1">DUF374 domain-containing protein</fullName>
    </recommendedName>
</protein>
<dbReference type="STRING" id="459349.CLOAM1070"/>
<dbReference type="CDD" id="cd07983">
    <property type="entry name" value="LPLAT_DUF374-like"/>
    <property type="match status" value="1"/>
</dbReference>
<evidence type="ECO:0000259" key="1">
    <source>
        <dbReference type="Pfam" id="PF04028"/>
    </source>
</evidence>
<organism evidence="2 3">
    <name type="scientific">Cloacimonas acidaminovorans (strain Evry)</name>
    <dbReference type="NCBI Taxonomy" id="459349"/>
    <lineage>
        <taxon>Bacteria</taxon>
        <taxon>Pseudomonadati</taxon>
        <taxon>Candidatus Cloacimonadota</taxon>
        <taxon>Candidatus Cloacimonadia</taxon>
        <taxon>Candidatus Cloacimonadales</taxon>
        <taxon>Candidatus Cloacimonadaceae</taxon>
        <taxon>Candidatus Cloacimonas</taxon>
    </lineage>
</organism>
<evidence type="ECO:0000313" key="2">
    <source>
        <dbReference type="EMBL" id="CAO80942.1"/>
    </source>
</evidence>
<dbReference type="InterPro" id="IPR007172">
    <property type="entry name" value="DUF374"/>
</dbReference>
<dbReference type="KEGG" id="caci:CLOAM1070"/>
<feature type="domain" description="DUF374" evidence="1">
    <location>
        <begin position="62"/>
        <end position="122"/>
    </location>
</feature>
<evidence type="ECO:0000313" key="3">
    <source>
        <dbReference type="Proteomes" id="UP000002019"/>
    </source>
</evidence>
<sequence length="218" mass="25399">MIPMAKVLFYLERKLGAWFLLLLRKTLKFKVINQESSDNIRCIYMFWHRNLLMMTLQRVYHGAAVMVSSSKDGELIAGPLWELGYIPVRGSSSFKGSSAMREMIKISQKISLAITPDGPKGPCYTCHPGIFQIAYLAKIPIVAVAVNADKEWQFNSWDRFRFPKPFAKLTMIYSDPIWVKSKEDFATAEREIRDFLAKNEKDTFFSQREKEKKRKVRW</sequence>
<dbReference type="Pfam" id="PF04028">
    <property type="entry name" value="DUF374"/>
    <property type="match status" value="1"/>
</dbReference>
<reference evidence="2 3" key="1">
    <citation type="journal article" date="2008" name="J. Bacteriol.">
        <title>'Candidatus Cloacamonas acidaminovorans': genome sequence reconstruction provides a first glimpse of a new bacterial division.</title>
        <authorList>
            <person name="Pelletier E."/>
            <person name="Kreimeyer A."/>
            <person name="Bocs S."/>
            <person name="Rouy Z."/>
            <person name="Gyapay G."/>
            <person name="Chouari R."/>
            <person name="Riviere D."/>
            <person name="Ganesan A."/>
            <person name="Daegelen P."/>
            <person name="Sghir A."/>
            <person name="Cohen G.N."/>
            <person name="Medigue C."/>
            <person name="Weissenbach J."/>
            <person name="Le Paslier D."/>
        </authorList>
    </citation>
    <scope>NUCLEOTIDE SEQUENCE [LARGE SCALE GENOMIC DNA]</scope>
    <source>
        <strain evidence="3">Evry</strain>
    </source>
</reference>
<name>B0VHX1_CLOAI</name>
<dbReference type="AlphaFoldDB" id="B0VHX1"/>
<dbReference type="eggNOG" id="COG2121">
    <property type="taxonomic scope" value="Bacteria"/>
</dbReference>
<keyword evidence="3" id="KW-1185">Reference proteome</keyword>
<gene>
    <name evidence="2" type="ordered locus">CLOAM1070</name>
</gene>
<dbReference type="HOGENOM" id="CLU_086327_1_1_0"/>
<proteinExistence type="predicted"/>
<dbReference type="Proteomes" id="UP000002019">
    <property type="component" value="Chromosome"/>
</dbReference>
<dbReference type="EMBL" id="CU466930">
    <property type="protein sequence ID" value="CAO80942.1"/>
    <property type="molecule type" value="Genomic_DNA"/>
</dbReference>
<accession>B0VHX1</accession>